<dbReference type="OrthoDB" id="646178at2759"/>
<feature type="domain" description="Disease resistance R13L4/SHOC-2-like LRR" evidence="13">
    <location>
        <begin position="478"/>
        <end position="778"/>
    </location>
</feature>
<dbReference type="Gene3D" id="1.10.10.10">
    <property type="entry name" value="Winged helix-like DNA-binding domain superfamily/Winged helix DNA-binding domain"/>
    <property type="match status" value="1"/>
</dbReference>
<dbReference type="GO" id="GO:0016020">
    <property type="term" value="C:membrane"/>
    <property type="evidence" value="ECO:0007669"/>
    <property type="project" value="UniProtKB-SubCell"/>
</dbReference>
<evidence type="ECO:0008006" key="16">
    <source>
        <dbReference type="Google" id="ProtNLM"/>
    </source>
</evidence>
<dbReference type="EMBL" id="MLFT02000002">
    <property type="protein sequence ID" value="PHT55690.1"/>
    <property type="molecule type" value="Genomic_DNA"/>
</dbReference>
<dbReference type="PANTHER" id="PTHR23155">
    <property type="entry name" value="DISEASE RESISTANCE PROTEIN RP"/>
    <property type="match status" value="1"/>
</dbReference>
<comment type="subcellular location">
    <subcellularLocation>
        <location evidence="1">Membrane</location>
        <topology evidence="1">Peripheral membrane protein</topology>
    </subcellularLocation>
</comment>
<dbReference type="Gene3D" id="1.20.5.4130">
    <property type="match status" value="1"/>
</dbReference>
<dbReference type="GO" id="GO:0043531">
    <property type="term" value="F:ADP binding"/>
    <property type="evidence" value="ECO:0007669"/>
    <property type="project" value="InterPro"/>
</dbReference>
<dbReference type="FunFam" id="1.10.10.10:FF:000322">
    <property type="entry name" value="Probable disease resistance protein At1g63360"/>
    <property type="match status" value="1"/>
</dbReference>
<evidence type="ECO:0000313" key="15">
    <source>
        <dbReference type="Proteomes" id="UP000224567"/>
    </source>
</evidence>
<dbReference type="Pfam" id="PF18052">
    <property type="entry name" value="Rx_N"/>
    <property type="match status" value="1"/>
</dbReference>
<gene>
    <name evidence="14" type="ORF">CQW23_04176</name>
</gene>
<sequence length="879" mass="101049">MSKQGVEGVRNELIRMKCFLKDADMKQEEDEAATIRNWISEIRAVAYHAEDVIKIFIHQVESQQRQGFFIKCVFYPKKLYCLYKVELIQTRILEISNSRERYGIRPIQGLGDGEGSSTTREKMRELRRSSPLVANKDVVGLEKHVSAVMSILLKEDKRLRVASIVGMGGVGKTTLAKEVYNQTQIRDKFESRAWLYVSQDYKPMKTIFKELILQLADPEEDKVKILKTMDKLSQAGLEEMLLRRLEDTCYLIVLDDIWTTEAWDRIVRSFPNNALAEDRECPQDLVDVGKKILEKCDGLPLAITVMGGLLAGKKKQRSEWQRVQRNLSSYLVKTQAYGISKILALSYQDLPPHLKSCFLYLGLLQKGKDISVKQLMHIWTAHGLIHQKEEQKLEDIVEDYLDELIGRNMLQVILVRADDKVKSCRLHDLLRDFCIIKAKEEIFLEVDNPSISLSESRHHVLYSPLERYKYLGDSKSFVRSVLSFDSSAKLVNLDCICISSFKLLKVLYIDSPGLKVISDNIGKLCSLKYLGIGWKTRIKKLPHSISRLQNLEIIDMPMSRYYSVEAPNVLWKLENLRHLFGYINFPSLLKIDRLNNLQTLGSIPVHHWMHNENLKRMINLQKVGLLIENDDNLDMDRLCDSLAAFESLQSLCLEVEDGLQISLVGGLSKLSHVVKLKLKGDLASIPAHPCVFPPNLSQLTLVNSKLYPDSIQVLEKLTNFSVLKLVNAFHRYHEQADSMTISENGFRGLKFLRLDQLMSMKEMKLGEGAMAGLKCLQMFKCYLLRRLPEELISLTNLEKLEIREMPEAFIARLQVLDLHKLQHIPNIIVGHPSTDYEEWIQEEMGRLNHIRKIRAHAQAIRAAYLFKQLAERSTNDNTD</sequence>
<dbReference type="InterPro" id="IPR055414">
    <property type="entry name" value="LRR_R13L4/SHOC2-like"/>
</dbReference>
<dbReference type="FunFam" id="3.40.50.300:FF:001091">
    <property type="entry name" value="Probable disease resistance protein At1g61300"/>
    <property type="match status" value="1"/>
</dbReference>
<dbReference type="InterPro" id="IPR038005">
    <property type="entry name" value="RX-like_CC"/>
</dbReference>
<feature type="domain" description="Disease resistance N-terminal" evidence="11">
    <location>
        <begin position="4"/>
        <end position="70"/>
    </location>
</feature>
<dbReference type="AlphaFoldDB" id="A0A2G2XDZ7"/>
<dbReference type="CDD" id="cd14798">
    <property type="entry name" value="RX-CC_like"/>
    <property type="match status" value="1"/>
</dbReference>
<dbReference type="STRING" id="33114.A0A2G2XDZ7"/>
<dbReference type="GO" id="GO:0005524">
    <property type="term" value="F:ATP binding"/>
    <property type="evidence" value="ECO:0007669"/>
    <property type="project" value="UniProtKB-KW"/>
</dbReference>
<proteinExistence type="inferred from homology"/>
<keyword evidence="15" id="KW-1185">Reference proteome</keyword>
<protein>
    <recommendedName>
        <fullName evidence="16">NB-ARC domain-containing protein</fullName>
    </recommendedName>
</protein>
<dbReference type="InterPro" id="IPR044974">
    <property type="entry name" value="Disease_R_plants"/>
</dbReference>
<comment type="caution">
    <text evidence="14">The sequence shown here is derived from an EMBL/GenBank/DDBJ whole genome shotgun (WGS) entry which is preliminary data.</text>
</comment>
<accession>A0A2G2XDZ7</accession>
<dbReference type="Pfam" id="PF23559">
    <property type="entry name" value="WHD_DRP"/>
    <property type="match status" value="1"/>
</dbReference>
<evidence type="ECO:0000256" key="3">
    <source>
        <dbReference type="ARBA" id="ARBA00022614"/>
    </source>
</evidence>
<dbReference type="SUPFAM" id="SSF52058">
    <property type="entry name" value="L domain-like"/>
    <property type="match status" value="1"/>
</dbReference>
<evidence type="ECO:0000256" key="4">
    <source>
        <dbReference type="ARBA" id="ARBA00022737"/>
    </source>
</evidence>
<dbReference type="Gene3D" id="3.40.50.300">
    <property type="entry name" value="P-loop containing nucleotide triphosphate hydrolases"/>
    <property type="match status" value="1"/>
</dbReference>
<dbReference type="Pfam" id="PF23598">
    <property type="entry name" value="LRR_14"/>
    <property type="match status" value="1"/>
</dbReference>
<feature type="domain" description="Disease resistance protein winged helix" evidence="12">
    <location>
        <begin position="366"/>
        <end position="433"/>
    </location>
</feature>
<dbReference type="SUPFAM" id="SSF52540">
    <property type="entry name" value="P-loop containing nucleoside triphosphate hydrolases"/>
    <property type="match status" value="1"/>
</dbReference>
<dbReference type="Proteomes" id="UP000224567">
    <property type="component" value="Unassembled WGS sequence"/>
</dbReference>
<evidence type="ECO:0000256" key="9">
    <source>
        <dbReference type="ARBA" id="ARBA00023136"/>
    </source>
</evidence>
<evidence type="ECO:0000256" key="1">
    <source>
        <dbReference type="ARBA" id="ARBA00004170"/>
    </source>
</evidence>
<evidence type="ECO:0000313" key="14">
    <source>
        <dbReference type="EMBL" id="PHT55690.1"/>
    </source>
</evidence>
<dbReference type="GO" id="GO:0098542">
    <property type="term" value="P:defense response to other organism"/>
    <property type="evidence" value="ECO:0007669"/>
    <property type="project" value="TreeGrafter"/>
</dbReference>
<keyword evidence="3" id="KW-0433">Leucine-rich repeat</keyword>
<keyword evidence="5" id="KW-0547">Nucleotide-binding</keyword>
<keyword evidence="7" id="KW-0067">ATP-binding</keyword>
<evidence type="ECO:0000256" key="2">
    <source>
        <dbReference type="ARBA" id="ARBA00008894"/>
    </source>
</evidence>
<reference evidence="14 15" key="1">
    <citation type="journal article" date="2017" name="Genome Biol.">
        <title>New reference genome sequences of hot pepper reveal the massive evolution of plant disease-resistance genes by retroduplication.</title>
        <authorList>
            <person name="Kim S."/>
            <person name="Park J."/>
            <person name="Yeom S.I."/>
            <person name="Kim Y.M."/>
            <person name="Seo E."/>
            <person name="Kim K.T."/>
            <person name="Kim M.S."/>
            <person name="Lee J.M."/>
            <person name="Cheong K."/>
            <person name="Shin H.S."/>
            <person name="Kim S.B."/>
            <person name="Han K."/>
            <person name="Lee J."/>
            <person name="Park M."/>
            <person name="Lee H.A."/>
            <person name="Lee H.Y."/>
            <person name="Lee Y."/>
            <person name="Oh S."/>
            <person name="Lee J.H."/>
            <person name="Choi E."/>
            <person name="Choi E."/>
            <person name="Lee S.E."/>
            <person name="Jeon J."/>
            <person name="Kim H."/>
            <person name="Choi G."/>
            <person name="Song H."/>
            <person name="Lee J."/>
            <person name="Lee S.C."/>
            <person name="Kwon J.K."/>
            <person name="Lee H.Y."/>
            <person name="Koo N."/>
            <person name="Hong Y."/>
            <person name="Kim R.W."/>
            <person name="Kang W.H."/>
            <person name="Huh J.H."/>
            <person name="Kang B.C."/>
            <person name="Yang T.J."/>
            <person name="Lee Y.H."/>
            <person name="Bennetzen J.L."/>
            <person name="Choi D."/>
        </authorList>
    </citation>
    <scope>NUCLEOTIDE SEQUENCE [LARGE SCALE GENOMIC DNA]</scope>
    <source>
        <strain evidence="15">cv. PBC81</strain>
    </source>
</reference>
<dbReference type="InterPro" id="IPR002182">
    <property type="entry name" value="NB-ARC"/>
</dbReference>
<evidence type="ECO:0000256" key="6">
    <source>
        <dbReference type="ARBA" id="ARBA00022821"/>
    </source>
</evidence>
<dbReference type="Gene3D" id="3.80.10.10">
    <property type="entry name" value="Ribonuclease Inhibitor"/>
    <property type="match status" value="1"/>
</dbReference>
<comment type="similarity">
    <text evidence="2">Belongs to the disease resistance NB-LRR family.</text>
</comment>
<dbReference type="InterPro" id="IPR041118">
    <property type="entry name" value="Rx_N"/>
</dbReference>
<dbReference type="InterPro" id="IPR036388">
    <property type="entry name" value="WH-like_DNA-bd_sf"/>
</dbReference>
<evidence type="ECO:0000259" key="10">
    <source>
        <dbReference type="Pfam" id="PF00931"/>
    </source>
</evidence>
<keyword evidence="4" id="KW-0677">Repeat</keyword>
<evidence type="ECO:0000259" key="12">
    <source>
        <dbReference type="Pfam" id="PF23559"/>
    </source>
</evidence>
<dbReference type="PANTHER" id="PTHR23155:SF1193">
    <property type="entry name" value="DISEASE RESISTANCE PROTEIN RPP13-RELATED"/>
    <property type="match status" value="1"/>
</dbReference>
<reference evidence="15" key="2">
    <citation type="journal article" date="2017" name="J. Anim. Genet.">
        <title>Multiple reference genome sequences of hot pepper reveal the massive evolution of plant disease resistance genes by retroduplication.</title>
        <authorList>
            <person name="Kim S."/>
            <person name="Park J."/>
            <person name="Yeom S.-I."/>
            <person name="Kim Y.-M."/>
            <person name="Seo E."/>
            <person name="Kim K.-T."/>
            <person name="Kim M.-S."/>
            <person name="Lee J.M."/>
            <person name="Cheong K."/>
            <person name="Shin H.-S."/>
            <person name="Kim S.-B."/>
            <person name="Han K."/>
            <person name="Lee J."/>
            <person name="Park M."/>
            <person name="Lee H.-A."/>
            <person name="Lee H.-Y."/>
            <person name="Lee Y."/>
            <person name="Oh S."/>
            <person name="Lee J.H."/>
            <person name="Choi E."/>
            <person name="Choi E."/>
            <person name="Lee S.E."/>
            <person name="Jeon J."/>
            <person name="Kim H."/>
            <person name="Choi G."/>
            <person name="Song H."/>
            <person name="Lee J."/>
            <person name="Lee S.-C."/>
            <person name="Kwon J.-K."/>
            <person name="Lee H.-Y."/>
            <person name="Koo N."/>
            <person name="Hong Y."/>
            <person name="Kim R.W."/>
            <person name="Kang W.-H."/>
            <person name="Huh J.H."/>
            <person name="Kang B.-C."/>
            <person name="Yang T.-J."/>
            <person name="Lee Y.-H."/>
            <person name="Bennetzen J.L."/>
            <person name="Choi D."/>
        </authorList>
    </citation>
    <scope>NUCLEOTIDE SEQUENCE [LARGE SCALE GENOMIC DNA]</scope>
    <source>
        <strain evidence="15">cv. PBC81</strain>
    </source>
</reference>
<dbReference type="GO" id="GO:0051607">
    <property type="term" value="P:defense response to virus"/>
    <property type="evidence" value="ECO:0007669"/>
    <property type="project" value="UniProtKB-ARBA"/>
</dbReference>
<name>A0A2G2XDZ7_CAPBA</name>
<evidence type="ECO:0000256" key="8">
    <source>
        <dbReference type="ARBA" id="ARBA00023054"/>
    </source>
</evidence>
<dbReference type="InterPro" id="IPR027417">
    <property type="entry name" value="P-loop_NTPase"/>
</dbReference>
<evidence type="ECO:0000256" key="7">
    <source>
        <dbReference type="ARBA" id="ARBA00022840"/>
    </source>
</evidence>
<dbReference type="Pfam" id="PF00931">
    <property type="entry name" value="NB-ARC"/>
    <property type="match status" value="1"/>
</dbReference>
<keyword evidence="6" id="KW-0611">Plant defense</keyword>
<dbReference type="InterPro" id="IPR058922">
    <property type="entry name" value="WHD_DRP"/>
</dbReference>
<evidence type="ECO:0000259" key="13">
    <source>
        <dbReference type="Pfam" id="PF23598"/>
    </source>
</evidence>
<keyword evidence="9" id="KW-0472">Membrane</keyword>
<evidence type="ECO:0000259" key="11">
    <source>
        <dbReference type="Pfam" id="PF18052"/>
    </source>
</evidence>
<feature type="domain" description="NB-ARC" evidence="10">
    <location>
        <begin position="142"/>
        <end position="273"/>
    </location>
</feature>
<evidence type="ECO:0000256" key="5">
    <source>
        <dbReference type="ARBA" id="ARBA00022741"/>
    </source>
</evidence>
<dbReference type="InterPro" id="IPR032675">
    <property type="entry name" value="LRR_dom_sf"/>
</dbReference>
<dbReference type="PRINTS" id="PR00364">
    <property type="entry name" value="DISEASERSIST"/>
</dbReference>
<keyword evidence="8" id="KW-0175">Coiled coil</keyword>
<organism evidence="14 15">
    <name type="scientific">Capsicum baccatum</name>
    <name type="common">Peruvian pepper</name>
    <dbReference type="NCBI Taxonomy" id="33114"/>
    <lineage>
        <taxon>Eukaryota</taxon>
        <taxon>Viridiplantae</taxon>
        <taxon>Streptophyta</taxon>
        <taxon>Embryophyta</taxon>
        <taxon>Tracheophyta</taxon>
        <taxon>Spermatophyta</taxon>
        <taxon>Magnoliopsida</taxon>
        <taxon>eudicotyledons</taxon>
        <taxon>Gunneridae</taxon>
        <taxon>Pentapetalae</taxon>
        <taxon>asterids</taxon>
        <taxon>lamiids</taxon>
        <taxon>Solanales</taxon>
        <taxon>Solanaceae</taxon>
        <taxon>Solanoideae</taxon>
        <taxon>Capsiceae</taxon>
        <taxon>Capsicum</taxon>
    </lineage>
</organism>